<name>A0A921QP88_SORBI</name>
<proteinExistence type="predicted"/>
<gene>
    <name evidence="1" type="ORF">BDA96_07G197900</name>
</gene>
<sequence>MWFPEPCRRPSLDCCCHVSEVTLPMISENFQNVADTDANESILRIILYYPDVEELVQRPRIVGETDEAHQTAVVEPWRQPYILVDLSLKIILASS</sequence>
<dbReference type="AlphaFoldDB" id="A0A921QP88"/>
<protein>
    <submittedName>
        <fullName evidence="1">Uncharacterized protein</fullName>
    </submittedName>
</protein>
<evidence type="ECO:0000313" key="2">
    <source>
        <dbReference type="Proteomes" id="UP000807115"/>
    </source>
</evidence>
<organism evidence="1 2">
    <name type="scientific">Sorghum bicolor</name>
    <name type="common">Sorghum</name>
    <name type="synonym">Sorghum vulgare</name>
    <dbReference type="NCBI Taxonomy" id="4558"/>
    <lineage>
        <taxon>Eukaryota</taxon>
        <taxon>Viridiplantae</taxon>
        <taxon>Streptophyta</taxon>
        <taxon>Embryophyta</taxon>
        <taxon>Tracheophyta</taxon>
        <taxon>Spermatophyta</taxon>
        <taxon>Magnoliopsida</taxon>
        <taxon>Liliopsida</taxon>
        <taxon>Poales</taxon>
        <taxon>Poaceae</taxon>
        <taxon>PACMAD clade</taxon>
        <taxon>Panicoideae</taxon>
        <taxon>Andropogonodae</taxon>
        <taxon>Andropogoneae</taxon>
        <taxon>Sorghinae</taxon>
        <taxon>Sorghum</taxon>
    </lineage>
</organism>
<comment type="caution">
    <text evidence="1">The sequence shown here is derived from an EMBL/GenBank/DDBJ whole genome shotgun (WGS) entry which is preliminary data.</text>
</comment>
<reference evidence="1" key="2">
    <citation type="submission" date="2020-10" db="EMBL/GenBank/DDBJ databases">
        <authorList>
            <person name="Cooper E.A."/>
            <person name="Brenton Z.W."/>
            <person name="Flinn B.S."/>
            <person name="Jenkins J."/>
            <person name="Shu S."/>
            <person name="Flowers D."/>
            <person name="Luo F."/>
            <person name="Wang Y."/>
            <person name="Xia P."/>
            <person name="Barry K."/>
            <person name="Daum C."/>
            <person name="Lipzen A."/>
            <person name="Yoshinaga Y."/>
            <person name="Schmutz J."/>
            <person name="Saski C."/>
            <person name="Vermerris W."/>
            <person name="Kresovich S."/>
        </authorList>
    </citation>
    <scope>NUCLEOTIDE SEQUENCE</scope>
</reference>
<evidence type="ECO:0000313" key="1">
    <source>
        <dbReference type="EMBL" id="KAG0524287.1"/>
    </source>
</evidence>
<reference evidence="1" key="1">
    <citation type="journal article" date="2019" name="BMC Genomics">
        <title>A new reference genome for Sorghum bicolor reveals high levels of sequence similarity between sweet and grain genotypes: implications for the genetics of sugar metabolism.</title>
        <authorList>
            <person name="Cooper E.A."/>
            <person name="Brenton Z.W."/>
            <person name="Flinn B.S."/>
            <person name="Jenkins J."/>
            <person name="Shu S."/>
            <person name="Flowers D."/>
            <person name="Luo F."/>
            <person name="Wang Y."/>
            <person name="Xia P."/>
            <person name="Barry K."/>
            <person name="Daum C."/>
            <person name="Lipzen A."/>
            <person name="Yoshinaga Y."/>
            <person name="Schmutz J."/>
            <person name="Saski C."/>
            <person name="Vermerris W."/>
            <person name="Kresovich S."/>
        </authorList>
    </citation>
    <scope>NUCLEOTIDE SEQUENCE</scope>
</reference>
<accession>A0A921QP88</accession>
<dbReference type="EMBL" id="CM027686">
    <property type="protein sequence ID" value="KAG0524287.1"/>
    <property type="molecule type" value="Genomic_DNA"/>
</dbReference>
<dbReference type="Proteomes" id="UP000807115">
    <property type="component" value="Chromosome 7"/>
</dbReference>